<dbReference type="InterPro" id="IPR050784">
    <property type="entry name" value="IAP"/>
</dbReference>
<accession>A0AAE6R6E2</accession>
<keyword evidence="2" id="KW-1185">Reference proteome</keyword>
<protein>
    <submittedName>
        <fullName evidence="1">IAP-3</fullName>
    </submittedName>
</protein>
<organism evidence="1 2">
    <name type="scientific">Artaxa digramma nucleopolyhedrovirus</name>
    <dbReference type="NCBI Taxonomy" id="3070910"/>
    <lineage>
        <taxon>Viruses</taxon>
        <taxon>Viruses incertae sedis</taxon>
        <taxon>Naldaviricetes</taxon>
        <taxon>Lefavirales</taxon>
        <taxon>Baculoviridae</taxon>
        <taxon>Alphabaculovirus</taxon>
        <taxon>Alphabaculovirus ardigrammae</taxon>
    </lineage>
</organism>
<gene>
    <name evidence="1" type="primary">IAP-3</name>
    <name evidence="1" type="ORF">Eudi_ORF106</name>
</gene>
<dbReference type="EMBL" id="MN233792">
    <property type="protein sequence ID" value="QHB21765.1"/>
    <property type="molecule type" value="Genomic_DNA"/>
</dbReference>
<evidence type="ECO:0000313" key="2">
    <source>
        <dbReference type="Proteomes" id="UP000830275"/>
    </source>
</evidence>
<reference evidence="1 2" key="1">
    <citation type="journal article" date="2019" name="Viruses">
        <title>Genome Analysis of a Novel Clade II.b Alphabaculovirus Obtained from Artaxa digramma.</title>
        <authorList>
            <person name="Li J."/>
            <person name="Duan X."/>
            <person name="Wang Q."/>
            <person name="Zhang L."/>
            <person name="Deng F."/>
            <person name="Wang H."/>
            <person name="Hu Z."/>
            <person name="Wang M."/>
            <person name="Wang J."/>
        </authorList>
    </citation>
    <scope>NUCLEOTIDE SEQUENCE [LARGE SCALE GENOMIC DNA]</scope>
    <source>
        <strain evidence="1 2">424</strain>
    </source>
</reference>
<dbReference type="Pfam" id="PF00653">
    <property type="entry name" value="BIR"/>
    <property type="match status" value="1"/>
</dbReference>
<proteinExistence type="predicted"/>
<dbReference type="Gene3D" id="1.10.1170.10">
    <property type="entry name" value="Inhibitor Of Apoptosis Protein (2mihbC-IAP-1), Chain A"/>
    <property type="match status" value="1"/>
</dbReference>
<dbReference type="CDD" id="cd00022">
    <property type="entry name" value="BIR"/>
    <property type="match status" value="1"/>
</dbReference>
<dbReference type="Gene3D" id="3.30.40.10">
    <property type="entry name" value="Zinc/RING finger domain, C3HC4 (zinc finger)"/>
    <property type="match status" value="1"/>
</dbReference>
<dbReference type="GO" id="GO:0043027">
    <property type="term" value="F:cysteine-type endopeptidase inhibitor activity involved in apoptotic process"/>
    <property type="evidence" value="ECO:0007669"/>
    <property type="project" value="TreeGrafter"/>
</dbReference>
<dbReference type="PANTHER" id="PTHR10044">
    <property type="entry name" value="INHIBITOR OF APOPTOSIS"/>
    <property type="match status" value="1"/>
</dbReference>
<dbReference type="GO" id="GO:0061630">
    <property type="term" value="F:ubiquitin protein ligase activity"/>
    <property type="evidence" value="ECO:0007669"/>
    <property type="project" value="TreeGrafter"/>
</dbReference>
<dbReference type="GO" id="GO:0031398">
    <property type="term" value="P:positive regulation of protein ubiquitination"/>
    <property type="evidence" value="ECO:0007669"/>
    <property type="project" value="TreeGrafter"/>
</dbReference>
<dbReference type="GO" id="GO:0051726">
    <property type="term" value="P:regulation of cell cycle"/>
    <property type="evidence" value="ECO:0007669"/>
    <property type="project" value="TreeGrafter"/>
</dbReference>
<evidence type="ECO:0000313" key="1">
    <source>
        <dbReference type="EMBL" id="QHB21765.1"/>
    </source>
</evidence>
<sequence>MRQSVSQSVSQSVDIERFMASSRQLRLNTFRQWPTQFHLSALEMASAGFEYLGFGTAVVCAFCRVKIYDWPLGSDAMSDHKRYSLNTCRFVSKIISRACTPSKAHLKIILQHDRENDNNNNVDDIAINSDNDDDDFVDDHNAHNHNVWSQLKCSSSSDSSSFAKQTQTNNNGGELCCAVCLDSGRQIMFDPCHHVVCCDKCSRLVSKCVVCCVQISKRTVVYLH</sequence>
<dbReference type="SUPFAM" id="SSF57924">
    <property type="entry name" value="Inhibitor of apoptosis (IAP) repeat"/>
    <property type="match status" value="1"/>
</dbReference>
<dbReference type="InterPro" id="IPR013083">
    <property type="entry name" value="Znf_RING/FYVE/PHD"/>
</dbReference>
<dbReference type="PROSITE" id="PS50143">
    <property type="entry name" value="BIR_REPEAT_2"/>
    <property type="match status" value="1"/>
</dbReference>
<dbReference type="InterPro" id="IPR001370">
    <property type="entry name" value="BIR_rpt"/>
</dbReference>
<dbReference type="SMART" id="SM00238">
    <property type="entry name" value="BIR"/>
    <property type="match status" value="1"/>
</dbReference>
<name>A0AAE6R6E2_9ABAC</name>
<dbReference type="Proteomes" id="UP000830275">
    <property type="component" value="Segment"/>
</dbReference>
<dbReference type="PANTHER" id="PTHR10044:SF139">
    <property type="entry name" value="DEATH-ASSOCIATED INHIBITOR OF APOPTOSIS 2"/>
    <property type="match status" value="1"/>
</dbReference>